<sequence length="70" mass="7413">MGGVLGSVGYDFQAARSRIMELTGLYRHAVRLGDELAQQELKALVDDLEQEVTAAHAVAGSKKAVGEDGL</sequence>
<organism evidence="1 2">
    <name type="scientific">Paenibacillus roseus</name>
    <dbReference type="NCBI Taxonomy" id="2798579"/>
    <lineage>
        <taxon>Bacteria</taxon>
        <taxon>Bacillati</taxon>
        <taxon>Bacillota</taxon>
        <taxon>Bacilli</taxon>
        <taxon>Bacillales</taxon>
        <taxon>Paenibacillaceae</taxon>
        <taxon>Paenibacillus</taxon>
    </lineage>
</organism>
<protein>
    <submittedName>
        <fullName evidence="1">Uncharacterized protein</fullName>
    </submittedName>
</protein>
<dbReference type="RefSeq" id="WP_199018375.1">
    <property type="nucleotide sequence ID" value="NZ_JAELUP010000014.1"/>
</dbReference>
<name>A0A934J016_9BACL</name>
<dbReference type="Proteomes" id="UP000640274">
    <property type="component" value="Unassembled WGS sequence"/>
</dbReference>
<evidence type="ECO:0000313" key="1">
    <source>
        <dbReference type="EMBL" id="MBJ6360824.1"/>
    </source>
</evidence>
<proteinExistence type="predicted"/>
<reference evidence="1" key="1">
    <citation type="submission" date="2020-12" db="EMBL/GenBank/DDBJ databases">
        <authorList>
            <person name="Huq M.A."/>
        </authorList>
    </citation>
    <scope>NUCLEOTIDE SEQUENCE</scope>
    <source>
        <strain evidence="1">MAHUQ-46</strain>
    </source>
</reference>
<evidence type="ECO:0000313" key="2">
    <source>
        <dbReference type="Proteomes" id="UP000640274"/>
    </source>
</evidence>
<comment type="caution">
    <text evidence="1">The sequence shown here is derived from an EMBL/GenBank/DDBJ whole genome shotgun (WGS) entry which is preliminary data.</text>
</comment>
<gene>
    <name evidence="1" type="ORF">JFN88_05775</name>
</gene>
<accession>A0A934J016</accession>
<keyword evidence="2" id="KW-1185">Reference proteome</keyword>
<dbReference type="AlphaFoldDB" id="A0A934J016"/>
<dbReference type="EMBL" id="JAELUP010000014">
    <property type="protein sequence ID" value="MBJ6360824.1"/>
    <property type="molecule type" value="Genomic_DNA"/>
</dbReference>